<organism evidence="2 3">
    <name type="scientific">Stephania japonica</name>
    <dbReference type="NCBI Taxonomy" id="461633"/>
    <lineage>
        <taxon>Eukaryota</taxon>
        <taxon>Viridiplantae</taxon>
        <taxon>Streptophyta</taxon>
        <taxon>Embryophyta</taxon>
        <taxon>Tracheophyta</taxon>
        <taxon>Spermatophyta</taxon>
        <taxon>Magnoliopsida</taxon>
        <taxon>Ranunculales</taxon>
        <taxon>Menispermaceae</taxon>
        <taxon>Menispermoideae</taxon>
        <taxon>Cissampelideae</taxon>
        <taxon>Stephania</taxon>
    </lineage>
</organism>
<evidence type="ECO:0000313" key="3">
    <source>
        <dbReference type="Proteomes" id="UP001417504"/>
    </source>
</evidence>
<dbReference type="AlphaFoldDB" id="A0AAP0JPG8"/>
<accession>A0AAP0JPG8</accession>
<evidence type="ECO:0000256" key="1">
    <source>
        <dbReference type="SAM" id="MobiDB-lite"/>
    </source>
</evidence>
<keyword evidence="3" id="KW-1185">Reference proteome</keyword>
<evidence type="ECO:0000313" key="2">
    <source>
        <dbReference type="EMBL" id="KAK9137833.1"/>
    </source>
</evidence>
<feature type="region of interest" description="Disordered" evidence="1">
    <location>
        <begin position="1"/>
        <end position="51"/>
    </location>
</feature>
<gene>
    <name evidence="2" type="ORF">Sjap_008427</name>
</gene>
<dbReference type="EMBL" id="JBBNAE010000003">
    <property type="protein sequence ID" value="KAK9137833.1"/>
    <property type="molecule type" value="Genomic_DNA"/>
</dbReference>
<proteinExistence type="predicted"/>
<reference evidence="2 3" key="1">
    <citation type="submission" date="2024-01" db="EMBL/GenBank/DDBJ databases">
        <title>Genome assemblies of Stephania.</title>
        <authorList>
            <person name="Yang L."/>
        </authorList>
    </citation>
    <scope>NUCLEOTIDE SEQUENCE [LARGE SCALE GENOMIC DNA]</scope>
    <source>
        <strain evidence="2">QJT</strain>
        <tissue evidence="2">Leaf</tissue>
    </source>
</reference>
<sequence length="51" mass="5841">MRGLARRIGRTELALPHPSSKRLSRLRSRSENSMSLSQSWRSRPLLSVPPK</sequence>
<protein>
    <submittedName>
        <fullName evidence="2">Uncharacterized protein</fullName>
    </submittedName>
</protein>
<comment type="caution">
    <text evidence="2">The sequence shown here is derived from an EMBL/GenBank/DDBJ whole genome shotgun (WGS) entry which is preliminary data.</text>
</comment>
<name>A0AAP0JPG8_9MAGN</name>
<dbReference type="Proteomes" id="UP001417504">
    <property type="component" value="Unassembled WGS sequence"/>
</dbReference>